<dbReference type="Pfam" id="PF04347">
    <property type="entry name" value="FliO"/>
    <property type="match status" value="1"/>
</dbReference>
<evidence type="ECO:0000256" key="4">
    <source>
        <dbReference type="ARBA" id="ARBA00022989"/>
    </source>
</evidence>
<keyword evidence="2" id="KW-1003">Cell membrane</keyword>
<feature type="transmembrane region" description="Helical" evidence="6">
    <location>
        <begin position="6"/>
        <end position="26"/>
    </location>
</feature>
<name>A0A645JD72_9ZZZZ</name>
<keyword evidence="3 6" id="KW-0812">Transmembrane</keyword>
<dbReference type="EMBL" id="VSSQ01138454">
    <property type="protein sequence ID" value="MPN61611.1"/>
    <property type="molecule type" value="Genomic_DNA"/>
</dbReference>
<evidence type="ECO:0000256" key="3">
    <source>
        <dbReference type="ARBA" id="ARBA00022692"/>
    </source>
</evidence>
<comment type="caution">
    <text evidence="7">The sequence shown here is derived from an EMBL/GenBank/DDBJ whole genome shotgun (WGS) entry which is preliminary data.</text>
</comment>
<dbReference type="AlphaFoldDB" id="A0A645JD72"/>
<evidence type="ECO:0008006" key="8">
    <source>
        <dbReference type="Google" id="ProtNLM"/>
    </source>
</evidence>
<protein>
    <recommendedName>
        <fullName evidence="8">Flagellar protein</fullName>
    </recommendedName>
</protein>
<gene>
    <name evidence="7" type="ORF">SDC9_209349</name>
</gene>
<keyword evidence="5 6" id="KW-0472">Membrane</keyword>
<evidence type="ECO:0000256" key="2">
    <source>
        <dbReference type="ARBA" id="ARBA00022475"/>
    </source>
</evidence>
<dbReference type="InterPro" id="IPR022781">
    <property type="entry name" value="Flagellar_biosynth_FliO"/>
</dbReference>
<sequence>MIPIIFTFVVVVLILYFSYITTKWIGSKGISSRGSKYMKILDTLAVTQDKSVIILEADKKHLLLSVSPTDIKLITELENFVPQTTDLELEEKIPFSKPEEFKKIILKYLGKQK</sequence>
<organism evidence="7">
    <name type="scientific">bioreactor metagenome</name>
    <dbReference type="NCBI Taxonomy" id="1076179"/>
    <lineage>
        <taxon>unclassified sequences</taxon>
        <taxon>metagenomes</taxon>
        <taxon>ecological metagenomes</taxon>
    </lineage>
</organism>
<evidence type="ECO:0000313" key="7">
    <source>
        <dbReference type="EMBL" id="MPN61611.1"/>
    </source>
</evidence>
<dbReference type="GO" id="GO:0044781">
    <property type="term" value="P:bacterial-type flagellum organization"/>
    <property type="evidence" value="ECO:0007669"/>
    <property type="project" value="InterPro"/>
</dbReference>
<evidence type="ECO:0000256" key="5">
    <source>
        <dbReference type="ARBA" id="ARBA00023136"/>
    </source>
</evidence>
<evidence type="ECO:0000256" key="1">
    <source>
        <dbReference type="ARBA" id="ARBA00004236"/>
    </source>
</evidence>
<comment type="subcellular location">
    <subcellularLocation>
        <location evidence="1">Cell membrane</location>
    </subcellularLocation>
</comment>
<reference evidence="7" key="1">
    <citation type="submission" date="2019-08" db="EMBL/GenBank/DDBJ databases">
        <authorList>
            <person name="Kucharzyk K."/>
            <person name="Murdoch R.W."/>
            <person name="Higgins S."/>
            <person name="Loffler F."/>
        </authorList>
    </citation>
    <scope>NUCLEOTIDE SEQUENCE</scope>
</reference>
<accession>A0A645JD72</accession>
<proteinExistence type="predicted"/>
<dbReference type="GO" id="GO:0016020">
    <property type="term" value="C:membrane"/>
    <property type="evidence" value="ECO:0007669"/>
    <property type="project" value="InterPro"/>
</dbReference>
<evidence type="ECO:0000256" key="6">
    <source>
        <dbReference type="SAM" id="Phobius"/>
    </source>
</evidence>
<keyword evidence="4 6" id="KW-1133">Transmembrane helix</keyword>